<evidence type="ECO:0000313" key="3">
    <source>
        <dbReference type="EMBL" id="NMH91379.1"/>
    </source>
</evidence>
<sequence>MGSNAHQDVLDAFHRLYYDLRERTRENNSWLGVKIWKCPLDLWVYQELLYRVRPDLVVETGTYKGGSAYFMAGIFDLMGYGRVLTVDVDEDGDRPEHDRIEYVTGSSLDPAVLAQVREEAARNKTVLVILDSDHHCDHVLAELREYSGIVTPGSYLIVEDTNINGHPVRAEYGPGPREAVDIFLADARDFVPDAACEKFLLTWNAGGYLRRVGRPAGR</sequence>
<dbReference type="GO" id="GO:0005886">
    <property type="term" value="C:plasma membrane"/>
    <property type="evidence" value="ECO:0007669"/>
    <property type="project" value="TreeGrafter"/>
</dbReference>
<dbReference type="GO" id="GO:0032259">
    <property type="term" value="P:methylation"/>
    <property type="evidence" value="ECO:0007669"/>
    <property type="project" value="UniProtKB-KW"/>
</dbReference>
<gene>
    <name evidence="3" type="ORF">HF519_07205</name>
</gene>
<evidence type="ECO:0000313" key="4">
    <source>
        <dbReference type="Proteomes" id="UP000586918"/>
    </source>
</evidence>
<dbReference type="PANTHER" id="PTHR40048">
    <property type="entry name" value="RHAMNOSYL O-METHYLTRANSFERASE"/>
    <property type="match status" value="1"/>
</dbReference>
<dbReference type="Pfam" id="PF04989">
    <property type="entry name" value="RMNT_CmcI"/>
    <property type="match status" value="1"/>
</dbReference>
<proteinExistence type="predicted"/>
<protein>
    <submittedName>
        <fullName evidence="3">Cephalosporin hydroxylase</fullName>
    </submittedName>
</protein>
<dbReference type="InterPro" id="IPR007072">
    <property type="entry name" value="RNMT_CmcI"/>
</dbReference>
<evidence type="ECO:0000256" key="2">
    <source>
        <dbReference type="ARBA" id="ARBA00022679"/>
    </source>
</evidence>
<organism evidence="3 4">
    <name type="scientific">Pseudonocardia bannensis</name>
    <dbReference type="NCBI Taxonomy" id="630973"/>
    <lineage>
        <taxon>Bacteria</taxon>
        <taxon>Bacillati</taxon>
        <taxon>Actinomycetota</taxon>
        <taxon>Actinomycetes</taxon>
        <taxon>Pseudonocardiales</taxon>
        <taxon>Pseudonocardiaceae</taxon>
        <taxon>Pseudonocardia</taxon>
    </lineage>
</organism>
<keyword evidence="4" id="KW-1185">Reference proteome</keyword>
<name>A0A848DFP0_9PSEU</name>
<accession>A0A848DFP0</accession>
<dbReference type="Proteomes" id="UP000586918">
    <property type="component" value="Unassembled WGS sequence"/>
</dbReference>
<keyword evidence="2" id="KW-0808">Transferase</keyword>
<dbReference type="SUPFAM" id="SSF53335">
    <property type="entry name" value="S-adenosyl-L-methionine-dependent methyltransferases"/>
    <property type="match status" value="1"/>
</dbReference>
<dbReference type="PANTHER" id="PTHR40048:SF1">
    <property type="entry name" value="RHAMNOSYL O-METHYLTRANSFERASE"/>
    <property type="match status" value="1"/>
</dbReference>
<comment type="caution">
    <text evidence="3">The sequence shown here is derived from an EMBL/GenBank/DDBJ whole genome shotgun (WGS) entry which is preliminary data.</text>
</comment>
<reference evidence="3 4" key="1">
    <citation type="submission" date="2020-04" db="EMBL/GenBank/DDBJ databases">
        <authorList>
            <person name="Klaysubun C."/>
            <person name="Duangmal K."/>
            <person name="Lipun K."/>
        </authorList>
    </citation>
    <scope>NUCLEOTIDE SEQUENCE [LARGE SCALE GENOMIC DNA]</scope>
    <source>
        <strain evidence="3 4">DSM 45300</strain>
    </source>
</reference>
<dbReference type="AlphaFoldDB" id="A0A848DFP0"/>
<dbReference type="RefSeq" id="WP_169411376.1">
    <property type="nucleotide sequence ID" value="NZ_JAAXKZ010000017.1"/>
</dbReference>
<dbReference type="GO" id="GO:0008168">
    <property type="term" value="F:methyltransferase activity"/>
    <property type="evidence" value="ECO:0007669"/>
    <property type="project" value="UniProtKB-KW"/>
</dbReference>
<dbReference type="InterPro" id="IPR029063">
    <property type="entry name" value="SAM-dependent_MTases_sf"/>
</dbReference>
<dbReference type="GO" id="GO:0008610">
    <property type="term" value="P:lipid biosynthetic process"/>
    <property type="evidence" value="ECO:0007669"/>
    <property type="project" value="InterPro"/>
</dbReference>
<evidence type="ECO:0000256" key="1">
    <source>
        <dbReference type="ARBA" id="ARBA00022603"/>
    </source>
</evidence>
<dbReference type="EMBL" id="JAAXKZ010000017">
    <property type="protein sequence ID" value="NMH91379.1"/>
    <property type="molecule type" value="Genomic_DNA"/>
</dbReference>
<dbReference type="GO" id="GO:0071770">
    <property type="term" value="P:DIM/DIP cell wall layer assembly"/>
    <property type="evidence" value="ECO:0007669"/>
    <property type="project" value="TreeGrafter"/>
</dbReference>
<dbReference type="Gene3D" id="3.40.50.150">
    <property type="entry name" value="Vaccinia Virus protein VP39"/>
    <property type="match status" value="1"/>
</dbReference>
<keyword evidence="1" id="KW-0489">Methyltransferase</keyword>